<gene>
    <name evidence="6" type="ORF">BDW47DRAFT_132468</name>
</gene>
<dbReference type="Gene3D" id="1.10.10.10">
    <property type="entry name" value="Winged helix-like DNA-binding domain superfamily/Winged helix DNA-binding domain"/>
    <property type="match status" value="1"/>
</dbReference>
<dbReference type="InterPro" id="IPR016461">
    <property type="entry name" value="COMT-like"/>
</dbReference>
<keyword evidence="7" id="KW-1185">Reference proteome</keyword>
<dbReference type="InterPro" id="IPR036390">
    <property type="entry name" value="WH_DNA-bd_sf"/>
</dbReference>
<sequence>MDVLKLANTVSESAQVISDFLKQQNLKLSFNVEDPDVTELSGPGAEQFHEARRRIYDTALTLADLMAGDLTMLETYNSADISAAVRIASKFRFAHAVPLNGSISYDDLAESVGLSKFTVQRVMYTLMGVHIFHQPKPNNVAHTRLSQRLATYKGIDAYLTMGQEYLQRSCYHIADALAKWGSPEDPRKTGFNIAMDTDRAIFEYAEDHKELHSIVSGSMEYMSSYKKDGLISGFDWEGLGDATVVDVGGSLGHASKRLAQQFPKLRFIVQDFEVTCQKGEAALPDELRSRISFQPFNMFEPQPALPDRKVVYLLCWILHDWSDRECSQILRSIAQGMKPGDHIIISEFVRPEPGAGSLWLERAVSRSDTYMLSGSNGRERTAAQFEALPRMADPRLRLAKITLPSDSWTSVIEIAFDEEKKMY</sequence>
<dbReference type="InterPro" id="IPR029063">
    <property type="entry name" value="SAM-dependent_MTases_sf"/>
</dbReference>
<keyword evidence="1 6" id="KW-0489">Methyltransferase</keyword>
<keyword evidence="3" id="KW-0949">S-adenosyl-L-methionine</keyword>
<evidence type="ECO:0000313" key="6">
    <source>
        <dbReference type="EMBL" id="PLB36847.1"/>
    </source>
</evidence>
<organism evidence="6 7">
    <name type="scientific">Aspergillus candidus</name>
    <dbReference type="NCBI Taxonomy" id="41067"/>
    <lineage>
        <taxon>Eukaryota</taxon>
        <taxon>Fungi</taxon>
        <taxon>Dikarya</taxon>
        <taxon>Ascomycota</taxon>
        <taxon>Pezizomycotina</taxon>
        <taxon>Eurotiomycetes</taxon>
        <taxon>Eurotiomycetidae</taxon>
        <taxon>Eurotiales</taxon>
        <taxon>Aspergillaceae</taxon>
        <taxon>Aspergillus</taxon>
        <taxon>Aspergillus subgen. Circumdati</taxon>
    </lineage>
</organism>
<dbReference type="CDD" id="cd02440">
    <property type="entry name" value="AdoMet_MTases"/>
    <property type="match status" value="1"/>
</dbReference>
<name>A0A2I2F889_ASPCN</name>
<dbReference type="GO" id="GO:0008171">
    <property type="term" value="F:O-methyltransferase activity"/>
    <property type="evidence" value="ECO:0007669"/>
    <property type="project" value="InterPro"/>
</dbReference>
<evidence type="ECO:0000259" key="5">
    <source>
        <dbReference type="Pfam" id="PF00891"/>
    </source>
</evidence>
<dbReference type="GO" id="GO:0044550">
    <property type="term" value="P:secondary metabolite biosynthetic process"/>
    <property type="evidence" value="ECO:0007669"/>
    <property type="project" value="UniProtKB-ARBA"/>
</dbReference>
<dbReference type="GeneID" id="36524719"/>
<dbReference type="PANTHER" id="PTHR43712">
    <property type="entry name" value="PUTATIVE (AFU_ORTHOLOGUE AFUA_4G14580)-RELATED"/>
    <property type="match status" value="1"/>
</dbReference>
<dbReference type="InterPro" id="IPR001077">
    <property type="entry name" value="COMT_C"/>
</dbReference>
<dbReference type="AlphaFoldDB" id="A0A2I2F889"/>
<dbReference type="PROSITE" id="PS51683">
    <property type="entry name" value="SAM_OMT_II"/>
    <property type="match status" value="1"/>
</dbReference>
<dbReference type="PANTHER" id="PTHR43712:SF5">
    <property type="entry name" value="O-METHYLTRANSFERASE ASQN-RELATED"/>
    <property type="match status" value="1"/>
</dbReference>
<dbReference type="GO" id="GO:0032259">
    <property type="term" value="P:methylation"/>
    <property type="evidence" value="ECO:0007669"/>
    <property type="project" value="UniProtKB-KW"/>
</dbReference>
<evidence type="ECO:0000256" key="1">
    <source>
        <dbReference type="ARBA" id="ARBA00022603"/>
    </source>
</evidence>
<keyword evidence="2 6" id="KW-0808">Transferase</keyword>
<accession>A0A2I2F889</accession>
<dbReference type="Gene3D" id="3.40.50.150">
    <property type="entry name" value="Vaccinia Virus protein VP39"/>
    <property type="match status" value="1"/>
</dbReference>
<evidence type="ECO:0000256" key="2">
    <source>
        <dbReference type="ARBA" id="ARBA00022679"/>
    </source>
</evidence>
<dbReference type="Proteomes" id="UP000234585">
    <property type="component" value="Unassembled WGS sequence"/>
</dbReference>
<dbReference type="OrthoDB" id="1606438at2759"/>
<proteinExistence type="inferred from homology"/>
<feature type="domain" description="O-methyltransferase C-terminal" evidence="5">
    <location>
        <begin position="198"/>
        <end position="389"/>
    </location>
</feature>
<dbReference type="RefSeq" id="XP_024670859.1">
    <property type="nucleotide sequence ID" value="XM_024817559.1"/>
</dbReference>
<evidence type="ECO:0000256" key="3">
    <source>
        <dbReference type="ARBA" id="ARBA00022691"/>
    </source>
</evidence>
<dbReference type="EMBL" id="KZ559147">
    <property type="protein sequence ID" value="PLB36847.1"/>
    <property type="molecule type" value="Genomic_DNA"/>
</dbReference>
<comment type="similarity">
    <text evidence="4">Belongs to the class I-like SAM-binding methyltransferase superfamily. Cation-independent O-methyltransferase family.</text>
</comment>
<protein>
    <submittedName>
        <fullName evidence="6">S-adenosyl-L-methionine-dependent methyltransferase</fullName>
    </submittedName>
</protein>
<dbReference type="SUPFAM" id="SSF53335">
    <property type="entry name" value="S-adenosyl-L-methionine-dependent methyltransferases"/>
    <property type="match status" value="1"/>
</dbReference>
<reference evidence="6 7" key="1">
    <citation type="submission" date="2017-12" db="EMBL/GenBank/DDBJ databases">
        <authorList>
            <consortium name="DOE Joint Genome Institute"/>
            <person name="Haridas S."/>
            <person name="Kjaerbolling I."/>
            <person name="Vesth T.C."/>
            <person name="Frisvad J.C."/>
            <person name="Nybo J.L."/>
            <person name="Theobald S."/>
            <person name="Kuo A."/>
            <person name="Bowyer P."/>
            <person name="Matsuda Y."/>
            <person name="Mondo S."/>
            <person name="Lyhne E.K."/>
            <person name="Kogle M.E."/>
            <person name="Clum A."/>
            <person name="Lipzen A."/>
            <person name="Salamov A."/>
            <person name="Ngan C.Y."/>
            <person name="Daum C."/>
            <person name="Chiniquy J."/>
            <person name="Barry K."/>
            <person name="LaButti K."/>
            <person name="Simmons B.A."/>
            <person name="Magnuson J.K."/>
            <person name="Mortensen U.H."/>
            <person name="Larsen T.O."/>
            <person name="Grigoriev I.V."/>
            <person name="Baker S.E."/>
            <person name="Andersen M.R."/>
            <person name="Nordberg H.P."/>
            <person name="Cantor M.N."/>
            <person name="Hua S.X."/>
        </authorList>
    </citation>
    <scope>NUCLEOTIDE SEQUENCE [LARGE SCALE GENOMIC DNA]</scope>
    <source>
        <strain evidence="6 7">CBS 102.13</strain>
    </source>
</reference>
<evidence type="ECO:0000313" key="7">
    <source>
        <dbReference type="Proteomes" id="UP000234585"/>
    </source>
</evidence>
<dbReference type="InterPro" id="IPR036388">
    <property type="entry name" value="WH-like_DNA-bd_sf"/>
</dbReference>
<dbReference type="SUPFAM" id="SSF46785">
    <property type="entry name" value="Winged helix' DNA-binding domain"/>
    <property type="match status" value="1"/>
</dbReference>
<evidence type="ECO:0000256" key="4">
    <source>
        <dbReference type="ARBA" id="ARBA00038277"/>
    </source>
</evidence>
<dbReference type="Pfam" id="PF00891">
    <property type="entry name" value="Methyltransf_2"/>
    <property type="match status" value="1"/>
</dbReference>